<keyword evidence="2" id="KW-0418">Kinase</keyword>
<dbReference type="SUPFAM" id="SSF56091">
    <property type="entry name" value="DNA ligase/mRNA capping enzyme, catalytic domain"/>
    <property type="match status" value="1"/>
</dbReference>
<dbReference type="InterPro" id="IPR021122">
    <property type="entry name" value="RNA_ligase_dom_REL/Rnl2"/>
</dbReference>
<feature type="domain" description="RNA ligase" evidence="1">
    <location>
        <begin position="34"/>
        <end position="183"/>
    </location>
</feature>
<dbReference type="OrthoDB" id="255834at2"/>
<dbReference type="SUPFAM" id="SSF52540">
    <property type="entry name" value="P-loop containing nucleoside triphosphate hydrolases"/>
    <property type="match status" value="1"/>
</dbReference>
<dbReference type="KEGG" id="ccro:CMC5_054990"/>
<dbReference type="STRING" id="52.CMC5_054990"/>
<organism evidence="2 3">
    <name type="scientific">Chondromyces crocatus</name>
    <dbReference type="NCBI Taxonomy" id="52"/>
    <lineage>
        <taxon>Bacteria</taxon>
        <taxon>Pseudomonadati</taxon>
        <taxon>Myxococcota</taxon>
        <taxon>Polyangia</taxon>
        <taxon>Polyangiales</taxon>
        <taxon>Polyangiaceae</taxon>
        <taxon>Chondromyces</taxon>
    </lineage>
</organism>
<dbReference type="AlphaFoldDB" id="A0A0K1EKD3"/>
<dbReference type="InterPro" id="IPR052732">
    <property type="entry name" value="Cell-binding_unc_protein"/>
</dbReference>
<dbReference type="InterPro" id="IPR027417">
    <property type="entry name" value="P-loop_NTPase"/>
</dbReference>
<keyword evidence="3" id="KW-1185">Reference proteome</keyword>
<dbReference type="RefSeq" id="WP_050433128.1">
    <property type="nucleotide sequence ID" value="NZ_CP012159.1"/>
</dbReference>
<gene>
    <name evidence="2" type="ORF">CMC5_054990</name>
</gene>
<reference evidence="2 3" key="1">
    <citation type="submission" date="2015-07" db="EMBL/GenBank/DDBJ databases">
        <title>Genome analysis of myxobacterium Chondromyces crocatus Cm c5 reveals a high potential for natural compound synthesis and the genetic basis for the loss of fruiting body formation.</title>
        <authorList>
            <person name="Zaburannyi N."/>
            <person name="Bunk B."/>
            <person name="Maier J."/>
            <person name="Overmann J."/>
            <person name="Mueller R."/>
        </authorList>
    </citation>
    <scope>NUCLEOTIDE SEQUENCE [LARGE SCALE GENOMIC DNA]</scope>
    <source>
        <strain evidence="2 3">Cm c5</strain>
    </source>
</reference>
<dbReference type="PANTHER" id="PTHR43883:SF1">
    <property type="entry name" value="GLUCONOKINASE"/>
    <property type="match status" value="1"/>
</dbReference>
<dbReference type="Pfam" id="PF13671">
    <property type="entry name" value="AAA_33"/>
    <property type="match status" value="1"/>
</dbReference>
<name>A0A0K1EKD3_CHOCO</name>
<dbReference type="PANTHER" id="PTHR43883">
    <property type="entry name" value="SLR0207 PROTEIN"/>
    <property type="match status" value="1"/>
</dbReference>
<accession>A0A0K1EKD3</accession>
<keyword evidence="2" id="KW-0808">Transferase</keyword>
<dbReference type="Proteomes" id="UP000067626">
    <property type="component" value="Chromosome"/>
</dbReference>
<dbReference type="PATRIC" id="fig|52.7.peg.6080"/>
<dbReference type="Gene3D" id="3.40.50.300">
    <property type="entry name" value="P-loop containing nucleotide triphosphate hydrolases"/>
    <property type="match status" value="1"/>
</dbReference>
<dbReference type="EMBL" id="CP012159">
    <property type="protein sequence ID" value="AKT41325.1"/>
    <property type="molecule type" value="Genomic_DNA"/>
</dbReference>
<dbReference type="GO" id="GO:0016301">
    <property type="term" value="F:kinase activity"/>
    <property type="evidence" value="ECO:0007669"/>
    <property type="project" value="UniProtKB-KW"/>
</dbReference>
<evidence type="ECO:0000259" key="1">
    <source>
        <dbReference type="Pfam" id="PF09414"/>
    </source>
</evidence>
<proteinExistence type="predicted"/>
<sequence>MRVRYPRTPHLPWSPGATSDDVRAADLSGLEGQEIVVTEKLDGENTTLYRDGLHARSLDSAHHPSRAWMKALHGRIASLIPAGFRVSGENLYARHSIAYEALESWFYAFSVWTGEDRCLDWDATVRFARRLGVPVPPVLWRGTMNVRALRALRLDLSRQEGYVVRTIRGFSRDHFPRSVAKWVRSGHVQTDEHWMLGPVIPNGRGPSAALWDVRSGAAPEAAALRGALRLPADAEELPGARTAERGEAAVVDAAVRLDVLGRRGDARLAGVLGALLHGWPRVTLMTHLPTALGMPLARRVGDLVGLHGRLHAPFPDERRRAGLRLMVRAADLGALHAVAAAALAGQRGADVDAAREQVAWSELHAAEADLLEETPLAALCEGLRSALGDLEADAQDRCWAEAADAWAEGRLHSPEEAAAYGFRWREGQFPRLVVTVGPSGSGKSSFVEQGLSGAAVVSLDALRAARGSRADQDANAEVLREGLERLEGLLAAGRSVVWDATALTAQQRSLPLSVARRRDALTTCAVFLVPRTVLTERNAHRTHRVRDVALAAQLERFAPPYPGDAHRTWYIDASGRVADSEGTLSGPEREEP</sequence>
<evidence type="ECO:0000313" key="2">
    <source>
        <dbReference type="EMBL" id="AKT41325.1"/>
    </source>
</evidence>
<dbReference type="Pfam" id="PF09414">
    <property type="entry name" value="RNA_ligase"/>
    <property type="match status" value="1"/>
</dbReference>
<dbReference type="Gene3D" id="3.30.470.30">
    <property type="entry name" value="DNA ligase/mRNA capping enzyme"/>
    <property type="match status" value="1"/>
</dbReference>
<evidence type="ECO:0000313" key="3">
    <source>
        <dbReference type="Proteomes" id="UP000067626"/>
    </source>
</evidence>
<protein>
    <submittedName>
        <fullName evidence="2">Kinase</fullName>
    </submittedName>
</protein>